<evidence type="ECO:0008006" key="3">
    <source>
        <dbReference type="Google" id="ProtNLM"/>
    </source>
</evidence>
<dbReference type="Gene3D" id="3.60.130.30">
    <property type="match status" value="1"/>
</dbReference>
<name>A0A4Y9ZAJ0_9AGAM</name>
<feature type="non-terminal residue" evidence="1">
    <location>
        <position position="1"/>
    </location>
</feature>
<protein>
    <recommendedName>
        <fullName evidence="3">Prolyl 4-hydroxylase alpha subunit Fe(2+) 2OG dioxygenase domain-containing protein</fullName>
    </recommendedName>
</protein>
<dbReference type="AlphaFoldDB" id="A0A4Y9ZAJ0"/>
<sequence length="267" mass="29922">SAPMTLLDCHDKNLLFWDASMPEELHQHTLAAVTAAMGVREGHMEVFDSEKDGKDSCMEAILLSRYNRMHTPGDDFPEDAYPYMAVRMDPNGTIRTNYSQMAPYGSKEYKENQVLANALIDALRPMLDWLLQTVKLNMAQDELEELEVIIRSLPLSSSSPFHPWTSMIVNFQAVTAGHCDYGDKNFCGIFTLGDFVGGELVLYEPGLVVPLRSGDLAIFPSADTTHFNLHCTGVRMSFVFKSDHQLSRWPRDANGFAHTSFSPFTST</sequence>
<evidence type="ECO:0000313" key="2">
    <source>
        <dbReference type="Proteomes" id="UP000298327"/>
    </source>
</evidence>
<dbReference type="EMBL" id="SEOQ01000036">
    <property type="protein sequence ID" value="TFY71795.1"/>
    <property type="molecule type" value="Genomic_DNA"/>
</dbReference>
<organism evidence="1 2">
    <name type="scientific">Dentipellis fragilis</name>
    <dbReference type="NCBI Taxonomy" id="205917"/>
    <lineage>
        <taxon>Eukaryota</taxon>
        <taxon>Fungi</taxon>
        <taxon>Dikarya</taxon>
        <taxon>Basidiomycota</taxon>
        <taxon>Agaricomycotina</taxon>
        <taxon>Agaricomycetes</taxon>
        <taxon>Russulales</taxon>
        <taxon>Hericiaceae</taxon>
        <taxon>Dentipellis</taxon>
    </lineage>
</organism>
<dbReference type="OrthoDB" id="2690740at2759"/>
<dbReference type="STRING" id="205917.A0A4Y9ZAJ0"/>
<evidence type="ECO:0000313" key="1">
    <source>
        <dbReference type="EMBL" id="TFY71795.1"/>
    </source>
</evidence>
<comment type="caution">
    <text evidence="1">The sequence shown here is derived from an EMBL/GenBank/DDBJ whole genome shotgun (WGS) entry which is preliminary data.</text>
</comment>
<proteinExistence type="predicted"/>
<reference evidence="1 2" key="1">
    <citation type="submission" date="2019-02" db="EMBL/GenBank/DDBJ databases">
        <title>Genome sequencing of the rare red list fungi Dentipellis fragilis.</title>
        <authorList>
            <person name="Buettner E."/>
            <person name="Kellner H."/>
        </authorList>
    </citation>
    <scope>NUCLEOTIDE SEQUENCE [LARGE SCALE GENOMIC DNA]</scope>
    <source>
        <strain evidence="1 2">DSM 105465</strain>
    </source>
</reference>
<keyword evidence="2" id="KW-1185">Reference proteome</keyword>
<accession>A0A4Y9ZAJ0</accession>
<gene>
    <name evidence="1" type="ORF">EVG20_g1187</name>
</gene>
<dbReference type="Proteomes" id="UP000298327">
    <property type="component" value="Unassembled WGS sequence"/>
</dbReference>